<keyword evidence="2" id="KW-0472">Membrane</keyword>
<organismHost>
    <name type="scientific">Crocodylus porosus</name>
    <name type="common">Saltwater crocodile</name>
    <name type="synonym">Estuarine crocodile</name>
    <dbReference type="NCBI Taxonomy" id="8502"/>
</organismHost>
<keyword evidence="2" id="KW-0812">Transmembrane</keyword>
<dbReference type="KEGG" id="vg:4363450"/>
<reference evidence="3 4" key="1">
    <citation type="journal article" date="2006" name="J. Virol.">
        <title>Genome of crocodilepox virus.</title>
        <authorList>
            <person name="Afonso C.L."/>
            <person name="Tulman E.R."/>
            <person name="Delhon G."/>
            <person name="Lu Z."/>
            <person name="Viljoen G.J."/>
            <person name="Wallace D.B."/>
            <person name="Kutish G.F."/>
            <person name="Rock D.L."/>
        </authorList>
    </citation>
    <scope>NUCLEOTIDE SEQUENCE [LARGE SCALE GENOMIC DNA]</scope>
    <source>
        <strain evidence="4">Isolate Crocodylus niloticus/Zimbabwe/Ume/2001</strain>
    </source>
</reference>
<evidence type="ECO:0000313" key="3">
    <source>
        <dbReference type="EMBL" id="ABJ09030.1"/>
    </source>
</evidence>
<sequence>MGQALTGLKVYSDEKNARGEKTLSVEYASSREYVYFKEEDRTFDDLTLPRLDLDFCLPAALSPDFCAGFLSPRARALYVMQDGGPCLSLSFRPGSLITTPGDRLPAALTPYVSPGRRCAFVNRDYQYDDALAARCCTTDDALNCPAELRDGYRSDRCDRFMVDFCRRDPAHRKCAAWLSGRREIAMATYSELCADALDQNYCSYFVLYSRPEHFRYSDVAIERFCGARRDDPRCWCVFPPAAAAARVREIERYLGPKVCWLHYCTDRSRDPKYLLFDQTVQRAKCRYVGCGVTVDQMDLRNSTVSIVSDCLTTGEIRDAGVEGGYRREAPALVVHHLPAIPLIALAAVALFYLLRLYSAPLNAGSSPHGRPGHADRPPRARHAPGAAG</sequence>
<feature type="transmembrane region" description="Helical" evidence="2">
    <location>
        <begin position="336"/>
        <end position="354"/>
    </location>
</feature>
<feature type="region of interest" description="Disordered" evidence="1">
    <location>
        <begin position="365"/>
        <end position="388"/>
    </location>
</feature>
<organismHost>
    <name type="scientific">Crocodylus niloticus</name>
    <name type="common">Nile crocodile</name>
    <name type="synonym">African crocodile</name>
    <dbReference type="NCBI Taxonomy" id="8501"/>
</organismHost>
<evidence type="ECO:0000256" key="2">
    <source>
        <dbReference type="SAM" id="Phobius"/>
    </source>
</evidence>
<dbReference type="EMBL" id="DQ356948">
    <property type="protein sequence ID" value="ABJ09030.1"/>
    <property type="molecule type" value="Genomic_DNA"/>
</dbReference>
<dbReference type="RefSeq" id="YP_784329.1">
    <property type="nucleotide sequence ID" value="NC_008030.1"/>
</dbReference>
<dbReference type="Pfam" id="PF03003">
    <property type="entry name" value="Pox_G9-A16"/>
    <property type="match status" value="1"/>
</dbReference>
<dbReference type="InterPro" id="IPR004251">
    <property type="entry name" value="Pox_virus_G9/A16"/>
</dbReference>
<dbReference type="Proteomes" id="UP000011300">
    <property type="component" value="Segment"/>
</dbReference>
<evidence type="ECO:0000256" key="1">
    <source>
        <dbReference type="SAM" id="MobiDB-lite"/>
    </source>
</evidence>
<organismHost>
    <name type="scientific">Crocodylus johnstoni</name>
    <name type="common">Australian freshwater crocodile</name>
    <dbReference type="NCBI Taxonomy" id="184234"/>
</organismHost>
<dbReference type="GeneID" id="4363450"/>
<keyword evidence="2" id="KW-1133">Transmembrane helix</keyword>
<gene>
    <name evidence="3" type="ORF">CRV139</name>
</gene>
<keyword evidence="4" id="KW-1185">Reference proteome</keyword>
<proteinExistence type="predicted"/>
<name>Q070B2_CPRVZ</name>
<evidence type="ECO:0000313" key="4">
    <source>
        <dbReference type="Proteomes" id="UP000011300"/>
    </source>
</evidence>
<protein>
    <submittedName>
        <fullName evidence="3">Myristylated membrane protein</fullName>
    </submittedName>
</protein>
<accession>Q070B2</accession>
<organism evidence="3 4">
    <name type="scientific">Nile crocodilepox virus (isolate Crocodylus niloticus/Zimbabwe/Ume/2001)</name>
    <name type="common">CRV</name>
    <dbReference type="NCBI Taxonomy" id="1289473"/>
    <lineage>
        <taxon>Viruses</taxon>
        <taxon>Varidnaviria</taxon>
        <taxon>Bamfordvirae</taxon>
        <taxon>Nucleocytoviricota</taxon>
        <taxon>Pokkesviricetes</taxon>
        <taxon>Chitovirales</taxon>
        <taxon>Poxviridae</taxon>
        <taxon>Chordopoxvirinae</taxon>
        <taxon>Crocodylidpoxvirus</taxon>
        <taxon>Crocodylidpoxvirus nilecrocodilepox</taxon>
        <taxon>Nile crocodilepox virus</taxon>
    </lineage>
</organism>